<proteinExistence type="predicted"/>
<gene>
    <name evidence="2" type="ORF">V6N11_039038</name>
</gene>
<protein>
    <recommendedName>
        <fullName evidence="4">Pentatricopeptide repeat-containing protein</fullName>
    </recommendedName>
</protein>
<comment type="caution">
    <text evidence="2">The sequence shown here is derived from an EMBL/GenBank/DDBJ whole genome shotgun (WGS) entry which is preliminary data.</text>
</comment>
<sequence length="75" mass="8294">MYFKSGDLVQARNVFDEMPETNSMHCKVSELLNTGRQIHCLRVKNGLLVFASVGNALVTMYAKCGSLDDALQALE</sequence>
<evidence type="ECO:0000256" key="1">
    <source>
        <dbReference type="ARBA" id="ARBA00022737"/>
    </source>
</evidence>
<dbReference type="InterPro" id="IPR011990">
    <property type="entry name" value="TPR-like_helical_dom_sf"/>
</dbReference>
<dbReference type="Proteomes" id="UP001396334">
    <property type="component" value="Unassembled WGS sequence"/>
</dbReference>
<dbReference type="InterPro" id="IPR002885">
    <property type="entry name" value="PPR_rpt"/>
</dbReference>
<dbReference type="EMBL" id="JBBPBN010000013">
    <property type="protein sequence ID" value="KAK9026192.1"/>
    <property type="molecule type" value="Genomic_DNA"/>
</dbReference>
<dbReference type="Gene3D" id="1.25.40.10">
    <property type="entry name" value="Tetratricopeptide repeat domain"/>
    <property type="match status" value="1"/>
</dbReference>
<evidence type="ECO:0000313" key="3">
    <source>
        <dbReference type="Proteomes" id="UP001396334"/>
    </source>
</evidence>
<evidence type="ECO:0000313" key="2">
    <source>
        <dbReference type="EMBL" id="KAK9026192.1"/>
    </source>
</evidence>
<reference evidence="2 3" key="1">
    <citation type="journal article" date="2024" name="G3 (Bethesda)">
        <title>Genome assembly of Hibiscus sabdariffa L. provides insights into metabolisms of medicinal natural products.</title>
        <authorList>
            <person name="Kim T."/>
        </authorList>
    </citation>
    <scope>NUCLEOTIDE SEQUENCE [LARGE SCALE GENOMIC DNA]</scope>
    <source>
        <strain evidence="2">TK-2024</strain>
        <tissue evidence="2">Old leaves</tissue>
    </source>
</reference>
<dbReference type="InterPro" id="IPR046960">
    <property type="entry name" value="PPR_At4g14850-like_plant"/>
</dbReference>
<dbReference type="PANTHER" id="PTHR47926:SF347">
    <property type="entry name" value="PENTATRICOPEPTIDE REPEAT-CONTAINING PROTEIN"/>
    <property type="match status" value="1"/>
</dbReference>
<accession>A0ABR2SM29</accession>
<dbReference type="PANTHER" id="PTHR47926">
    <property type="entry name" value="PENTATRICOPEPTIDE REPEAT-CONTAINING PROTEIN"/>
    <property type="match status" value="1"/>
</dbReference>
<keyword evidence="1" id="KW-0677">Repeat</keyword>
<keyword evidence="3" id="KW-1185">Reference proteome</keyword>
<dbReference type="Pfam" id="PF01535">
    <property type="entry name" value="PPR"/>
    <property type="match status" value="2"/>
</dbReference>
<organism evidence="2 3">
    <name type="scientific">Hibiscus sabdariffa</name>
    <name type="common">roselle</name>
    <dbReference type="NCBI Taxonomy" id="183260"/>
    <lineage>
        <taxon>Eukaryota</taxon>
        <taxon>Viridiplantae</taxon>
        <taxon>Streptophyta</taxon>
        <taxon>Embryophyta</taxon>
        <taxon>Tracheophyta</taxon>
        <taxon>Spermatophyta</taxon>
        <taxon>Magnoliopsida</taxon>
        <taxon>eudicotyledons</taxon>
        <taxon>Gunneridae</taxon>
        <taxon>Pentapetalae</taxon>
        <taxon>rosids</taxon>
        <taxon>malvids</taxon>
        <taxon>Malvales</taxon>
        <taxon>Malvaceae</taxon>
        <taxon>Malvoideae</taxon>
        <taxon>Hibiscus</taxon>
    </lineage>
</organism>
<name>A0ABR2SM29_9ROSI</name>
<evidence type="ECO:0008006" key="4">
    <source>
        <dbReference type="Google" id="ProtNLM"/>
    </source>
</evidence>